<keyword evidence="8" id="KW-0645">Protease</keyword>
<dbReference type="SUPFAM" id="SSF81923">
    <property type="entry name" value="Double Clp-N motif"/>
    <property type="match status" value="2"/>
</dbReference>
<dbReference type="InterPro" id="IPR001270">
    <property type="entry name" value="ClpA/B"/>
</dbReference>
<keyword evidence="2" id="KW-0547">Nucleotide-binding</keyword>
<dbReference type="InterPro" id="IPR019489">
    <property type="entry name" value="Clp_ATPase_C"/>
</dbReference>
<name>A0ABS5PTX4_9FIRM</name>
<dbReference type="PANTHER" id="PTHR11638">
    <property type="entry name" value="ATP-DEPENDENT CLP PROTEASE"/>
    <property type="match status" value="1"/>
</dbReference>
<dbReference type="InterPro" id="IPR003593">
    <property type="entry name" value="AAA+_ATPase"/>
</dbReference>
<dbReference type="Pfam" id="PF07724">
    <property type="entry name" value="AAA_2"/>
    <property type="match status" value="1"/>
</dbReference>
<evidence type="ECO:0000256" key="1">
    <source>
        <dbReference type="ARBA" id="ARBA00022737"/>
    </source>
</evidence>
<evidence type="ECO:0000256" key="6">
    <source>
        <dbReference type="SAM" id="Coils"/>
    </source>
</evidence>
<dbReference type="SMART" id="SM00382">
    <property type="entry name" value="AAA"/>
    <property type="match status" value="2"/>
</dbReference>
<dbReference type="Gene3D" id="4.10.860.10">
    <property type="entry name" value="UVR domain"/>
    <property type="match status" value="1"/>
</dbReference>
<dbReference type="InterPro" id="IPR050130">
    <property type="entry name" value="ClpA_ClpB"/>
</dbReference>
<dbReference type="Gene3D" id="1.10.1780.10">
    <property type="entry name" value="Clp, N-terminal domain"/>
    <property type="match status" value="1"/>
</dbReference>
<keyword evidence="6" id="KW-0175">Coiled coil</keyword>
<evidence type="ECO:0000256" key="2">
    <source>
        <dbReference type="ARBA" id="ARBA00022741"/>
    </source>
</evidence>
<dbReference type="CDD" id="cd19499">
    <property type="entry name" value="RecA-like_ClpB_Hsp104-like"/>
    <property type="match status" value="1"/>
</dbReference>
<dbReference type="InterPro" id="IPR036628">
    <property type="entry name" value="Clp_N_dom_sf"/>
</dbReference>
<dbReference type="SUPFAM" id="SSF52540">
    <property type="entry name" value="P-loop containing nucleoside triphosphate hydrolases"/>
    <property type="match status" value="2"/>
</dbReference>
<dbReference type="Gene3D" id="3.40.50.300">
    <property type="entry name" value="P-loop containing nucleotide triphosphate hydrolases"/>
    <property type="match status" value="2"/>
</dbReference>
<dbReference type="PROSITE" id="PS51903">
    <property type="entry name" value="CLP_R"/>
    <property type="match status" value="1"/>
</dbReference>
<keyword evidence="9" id="KW-1185">Reference proteome</keyword>
<dbReference type="InterPro" id="IPR041546">
    <property type="entry name" value="ClpA/ClpB_AAA_lid"/>
</dbReference>
<accession>A0ABS5PTX4</accession>
<evidence type="ECO:0000256" key="5">
    <source>
        <dbReference type="PROSITE-ProRule" id="PRU01251"/>
    </source>
</evidence>
<evidence type="ECO:0000256" key="4">
    <source>
        <dbReference type="ARBA" id="ARBA00023186"/>
    </source>
</evidence>
<evidence type="ECO:0000256" key="3">
    <source>
        <dbReference type="ARBA" id="ARBA00022840"/>
    </source>
</evidence>
<dbReference type="InterPro" id="IPR028299">
    <property type="entry name" value="ClpA/B_CS2"/>
</dbReference>
<dbReference type="Proteomes" id="UP000746471">
    <property type="component" value="Unassembled WGS sequence"/>
</dbReference>
<comment type="caution">
    <text evidence="8">The sequence shown here is derived from an EMBL/GenBank/DDBJ whole genome shotgun (WGS) entry which is preliminary data.</text>
</comment>
<dbReference type="GO" id="GO:0006508">
    <property type="term" value="P:proteolysis"/>
    <property type="evidence" value="ECO:0007669"/>
    <property type="project" value="UniProtKB-KW"/>
</dbReference>
<dbReference type="InterPro" id="IPR027417">
    <property type="entry name" value="P-loop_NTPase"/>
</dbReference>
<evidence type="ECO:0000259" key="7">
    <source>
        <dbReference type="PROSITE" id="PS51903"/>
    </source>
</evidence>
<dbReference type="EMBL" id="JAHBCL010000038">
    <property type="protein sequence ID" value="MBS7528372.1"/>
    <property type="molecule type" value="Genomic_DNA"/>
</dbReference>
<proteinExistence type="predicted"/>
<dbReference type="PANTHER" id="PTHR11638:SF175">
    <property type="entry name" value="ATP-DEPENDENT CLP PROTEASE, ATP-BINDING SUBUNIT CLPC"/>
    <property type="match status" value="1"/>
</dbReference>
<dbReference type="InterPro" id="IPR004176">
    <property type="entry name" value="Clp_R_N"/>
</dbReference>
<dbReference type="Pfam" id="PF17871">
    <property type="entry name" value="AAA_lid_9"/>
    <property type="match status" value="1"/>
</dbReference>
<keyword evidence="8" id="KW-0378">Hydrolase</keyword>
<dbReference type="Pfam" id="PF02861">
    <property type="entry name" value="Clp_N"/>
    <property type="match status" value="1"/>
</dbReference>
<reference evidence="8 9" key="1">
    <citation type="submission" date="2021-05" db="EMBL/GenBank/DDBJ databases">
        <title>Fusibacter ferrireducens sp. nov., an anaerobic, sulfur- and Fe-reducing bacterium isolated from the mangrove sediment.</title>
        <authorList>
            <person name="Qiu D."/>
        </authorList>
    </citation>
    <scope>NUCLEOTIDE SEQUENCE [LARGE SCALE GENOMIC DNA]</scope>
    <source>
        <strain evidence="8 9">DSM 12116</strain>
    </source>
</reference>
<dbReference type="GO" id="GO:0008233">
    <property type="term" value="F:peptidase activity"/>
    <property type="evidence" value="ECO:0007669"/>
    <property type="project" value="UniProtKB-KW"/>
</dbReference>
<gene>
    <name evidence="8" type="ORF">KHM83_16910</name>
</gene>
<dbReference type="CDD" id="cd00009">
    <property type="entry name" value="AAA"/>
    <property type="match status" value="1"/>
</dbReference>
<dbReference type="PROSITE" id="PS00871">
    <property type="entry name" value="CLPAB_2"/>
    <property type="match status" value="1"/>
</dbReference>
<keyword evidence="1 5" id="KW-0677">Repeat</keyword>
<sequence length="821" mass="93803">MFRYNFDEHANDVINYAFSEARNMGHRFVGTEHLMLGLSMLKQSGIYQTFEYYKITTAQLRTEIIKCIGRGETDQGIEDYTPRARMCLEQSRHYAALTESQEIMAEHLFISIMQDKASNGYKILSKISLNVMNILDRVFEQTISKPQTNVIKQREATQRDIKLFDLEMDYDQPAIDVKIEKMTTNLTEFAKEDVLGPVFGREAEINRLIQILTRKTKNNPCLVGEPGIGKTAVVHGLAKAIVTGAVPASLAKKQILSVNVGALVAGTMYRGQFEERLQQLIDFVKRDSKYMLFFDEIHTLIGLGATGEKSMDAMSLLKPYLTSGEIQIIGATTVMDYEKYIVVDSALSRRLVKVAIEEPDEAQTMYILEHVKHHYETHHEVVITEEALRTAVKLSMRYLLQRKLPDKAIDIIDEACSRRRLESLKTVKIVDELRYRLQQFKAQKEQAILTMDFDMASQLQREEKRILDHIERNDQARQLMEQRKLTVDVIDVERVISEWANIPVQRLSTREREQMRHLEALISEKLIGQAQAVDTVSRALKRSRVGLKDHKRPVGSFLFVGPTGVGKTEMTRIIAEIVYGGMQHMIRFDMSEYMERHSVSKLIGAPPGYEGHREGGLLTTALQQQPYTVLVFDEVEKAHLDVLNLLLQMMDEGKVTDSRGIQADVRNALIIMTSNLGVESLKQRILGFSENDTPAFAFYEERLREAAKKFFKPEFINRLDEIIVFSPLTVEAMEKIVTMQLDAFIQQMMENGCTLTYNQEVISHVAKACMSSEYGARPIRRYLDRHVKDAVADRLLAELESPKALHLDLEADEIVVNEYTG</sequence>
<dbReference type="SMART" id="SM01086">
    <property type="entry name" value="ClpB_D2-small"/>
    <property type="match status" value="1"/>
</dbReference>
<evidence type="ECO:0000313" key="9">
    <source>
        <dbReference type="Proteomes" id="UP000746471"/>
    </source>
</evidence>
<organism evidence="8 9">
    <name type="scientific">Fusibacter paucivorans</name>
    <dbReference type="NCBI Taxonomy" id="76009"/>
    <lineage>
        <taxon>Bacteria</taxon>
        <taxon>Bacillati</taxon>
        <taxon>Bacillota</taxon>
        <taxon>Clostridia</taxon>
        <taxon>Eubacteriales</taxon>
        <taxon>Eubacteriales Family XII. Incertae Sedis</taxon>
        <taxon>Fusibacter</taxon>
    </lineage>
</organism>
<dbReference type="GO" id="GO:0005524">
    <property type="term" value="F:ATP binding"/>
    <property type="evidence" value="ECO:0007669"/>
    <property type="project" value="UniProtKB-KW"/>
</dbReference>
<dbReference type="InterPro" id="IPR003959">
    <property type="entry name" value="ATPase_AAA_core"/>
</dbReference>
<keyword evidence="3 8" id="KW-0067">ATP-binding</keyword>
<dbReference type="PRINTS" id="PR00300">
    <property type="entry name" value="CLPPROTEASEA"/>
</dbReference>
<dbReference type="Pfam" id="PF00004">
    <property type="entry name" value="AAA"/>
    <property type="match status" value="1"/>
</dbReference>
<dbReference type="RefSeq" id="WP_213238232.1">
    <property type="nucleotide sequence ID" value="NZ_JAHBCL010000038.1"/>
</dbReference>
<protein>
    <submittedName>
        <fullName evidence="8">ATP-dependent Clp protease ATP-binding subunit</fullName>
    </submittedName>
</protein>
<keyword evidence="4" id="KW-0143">Chaperone</keyword>
<feature type="domain" description="Clp R" evidence="7">
    <location>
        <begin position="2"/>
        <end position="146"/>
    </location>
</feature>
<evidence type="ECO:0000313" key="8">
    <source>
        <dbReference type="EMBL" id="MBS7528372.1"/>
    </source>
</evidence>
<feature type="coiled-coil region" evidence="6">
    <location>
        <begin position="430"/>
        <end position="479"/>
    </location>
</feature>
<dbReference type="Pfam" id="PF10431">
    <property type="entry name" value="ClpB_D2-small"/>
    <property type="match status" value="1"/>
</dbReference>
<dbReference type="Gene3D" id="1.10.8.60">
    <property type="match status" value="2"/>
</dbReference>